<dbReference type="InterPro" id="IPR006311">
    <property type="entry name" value="TAT_signal"/>
</dbReference>
<feature type="domain" description="Solute-binding protein family 5" evidence="3">
    <location>
        <begin position="268"/>
        <end position="648"/>
    </location>
</feature>
<sequence length="652" mass="70763">MTHPDTASSLSRRAVLAGAAASAAASAGCVGPLQNVADDGEQSQLTLEIKALPVDSDPYGIRIAQRLRSNLEAAGINVRLRLVSIGQFTEQVLLNHDFDIYVGQAPFRLPPDPDALYPLFESTYTADIGWQNPFGFTNLTCDDLLAAQRSQAGDDRQQTVTTLQETLARNQPMSPLVVPERLTGVRTDRFTGWDPDDREAARGGPTRPHNLLLLERADDAPAEDRTLRLATANDRLTSNRNPISAAYRQEGTLLDLVYDSIALQHGSEYVPWLARELTWLDGDGPPEVEIELREDLLWHDGEQLSAYDVGFTYAFLQDTSLGAASRAIPTERFRGPVSLVEDITVENGHRLRLTFTDTIRPVARRALTVPILPAHIWRDRTRLTGGSNRASRTTLALTSANSGAIGSGPLRFETAGDSTAEFSVFDQHFLWPQVTSGGGSANETEPETDWWSSILDGQDGNSDEEPVTNGTATPSDQDVPTVTDGAQPPEPYGGVPPFDTVTVEAVSTTAVVGLVEAGNADATVGPVDTGVSTVAENSAEIELIESQPNAFYHLGFNTRREPLRNPNVRQFVAQLLDKQALVEESFDGYGTPAASPLAGTDWLAESLQWDAETDTDPIVPFLGTDGVLSVEDAREQLRELGYQYNSDNELVS</sequence>
<reference evidence="4 5" key="1">
    <citation type="journal article" date="2019" name="Int. J. Syst. Evol. Microbiol.">
        <title>The Global Catalogue of Microorganisms (GCM) 10K type strain sequencing project: providing services to taxonomists for standard genome sequencing and annotation.</title>
        <authorList>
            <consortium name="The Broad Institute Genomics Platform"/>
            <consortium name="The Broad Institute Genome Sequencing Center for Infectious Disease"/>
            <person name="Wu L."/>
            <person name="Ma J."/>
        </authorList>
    </citation>
    <scope>NUCLEOTIDE SEQUENCE [LARGE SCALE GENOMIC DNA]</scope>
    <source>
        <strain evidence="4 5">CGMCC 1.10593</strain>
    </source>
</reference>
<feature type="region of interest" description="Disordered" evidence="2">
    <location>
        <begin position="188"/>
        <end position="208"/>
    </location>
</feature>
<evidence type="ECO:0000259" key="3">
    <source>
        <dbReference type="Pfam" id="PF00496"/>
    </source>
</evidence>
<dbReference type="Pfam" id="PF00496">
    <property type="entry name" value="SBP_bac_5"/>
    <property type="match status" value="1"/>
</dbReference>
<dbReference type="AlphaFoldDB" id="A0ABD6D5C0"/>
<feature type="region of interest" description="Disordered" evidence="2">
    <location>
        <begin position="435"/>
        <end position="486"/>
    </location>
</feature>
<evidence type="ECO:0000256" key="2">
    <source>
        <dbReference type="SAM" id="MobiDB-lite"/>
    </source>
</evidence>
<dbReference type="InterPro" id="IPR000914">
    <property type="entry name" value="SBP_5_dom"/>
</dbReference>
<protein>
    <submittedName>
        <fullName evidence="4">ABC transporter substrate-binding protein</fullName>
    </submittedName>
</protein>
<dbReference type="Gene3D" id="3.10.105.10">
    <property type="entry name" value="Dipeptide-binding Protein, Domain 3"/>
    <property type="match status" value="2"/>
</dbReference>
<proteinExistence type="predicted"/>
<dbReference type="InterPro" id="IPR039424">
    <property type="entry name" value="SBP_5"/>
</dbReference>
<dbReference type="PANTHER" id="PTHR30290:SF64">
    <property type="entry name" value="ABC TRANSPORTER PERIPLASMIC BINDING PROTEIN"/>
    <property type="match status" value="1"/>
</dbReference>
<accession>A0ABD6D5C0</accession>
<organism evidence="4 5">
    <name type="scientific">Halohasta litorea</name>
    <dbReference type="NCBI Taxonomy" id="869891"/>
    <lineage>
        <taxon>Archaea</taxon>
        <taxon>Methanobacteriati</taxon>
        <taxon>Methanobacteriota</taxon>
        <taxon>Stenosarchaea group</taxon>
        <taxon>Halobacteria</taxon>
        <taxon>Halobacteriales</taxon>
        <taxon>Haloferacaceae</taxon>
        <taxon>Halohasta</taxon>
    </lineage>
</organism>
<evidence type="ECO:0000313" key="5">
    <source>
        <dbReference type="Proteomes" id="UP001597052"/>
    </source>
</evidence>
<gene>
    <name evidence="4" type="ORF">ACFSBW_05285</name>
</gene>
<keyword evidence="5" id="KW-1185">Reference proteome</keyword>
<dbReference type="SUPFAM" id="SSF53850">
    <property type="entry name" value="Periplasmic binding protein-like II"/>
    <property type="match status" value="2"/>
</dbReference>
<dbReference type="PROSITE" id="PS51318">
    <property type="entry name" value="TAT"/>
    <property type="match status" value="1"/>
</dbReference>
<dbReference type="Proteomes" id="UP001597052">
    <property type="component" value="Unassembled WGS sequence"/>
</dbReference>
<comment type="caution">
    <text evidence="4">The sequence shown here is derived from an EMBL/GenBank/DDBJ whole genome shotgun (WGS) entry which is preliminary data.</text>
</comment>
<dbReference type="RefSeq" id="WP_256394988.1">
    <property type="nucleotide sequence ID" value="NZ_JANHDJ010000001.1"/>
</dbReference>
<name>A0ABD6D5C0_9EURY</name>
<dbReference type="PANTHER" id="PTHR30290">
    <property type="entry name" value="PERIPLASMIC BINDING COMPONENT OF ABC TRANSPORTER"/>
    <property type="match status" value="1"/>
</dbReference>
<evidence type="ECO:0000313" key="4">
    <source>
        <dbReference type="EMBL" id="MFD1641287.1"/>
    </source>
</evidence>
<feature type="compositionally biased region" description="Polar residues" evidence="2">
    <location>
        <begin position="468"/>
        <end position="480"/>
    </location>
</feature>
<keyword evidence="1" id="KW-0732">Signal</keyword>
<dbReference type="EMBL" id="JBHUDM010000001">
    <property type="protein sequence ID" value="MFD1641287.1"/>
    <property type="molecule type" value="Genomic_DNA"/>
</dbReference>
<evidence type="ECO:0000256" key="1">
    <source>
        <dbReference type="ARBA" id="ARBA00022729"/>
    </source>
</evidence>
<dbReference type="Gene3D" id="3.40.190.10">
    <property type="entry name" value="Periplasmic binding protein-like II"/>
    <property type="match status" value="2"/>
</dbReference>